<feature type="transmembrane region" description="Helical" evidence="5">
    <location>
        <begin position="149"/>
        <end position="171"/>
    </location>
</feature>
<feature type="transmembrane region" description="Helical" evidence="5">
    <location>
        <begin position="241"/>
        <end position="263"/>
    </location>
</feature>
<dbReference type="InterPro" id="IPR020846">
    <property type="entry name" value="MFS_dom"/>
</dbReference>
<name>A0A8J3XW42_9ACTN</name>
<feature type="transmembrane region" description="Helical" evidence="5">
    <location>
        <begin position="381"/>
        <end position="404"/>
    </location>
</feature>
<protein>
    <submittedName>
        <fullName evidence="7">MFS transporter</fullName>
    </submittedName>
</protein>
<dbReference type="RefSeq" id="WP_203944582.1">
    <property type="nucleotide sequence ID" value="NZ_BOOR01000017.1"/>
</dbReference>
<gene>
    <name evidence="7" type="ORF">Pth03_27400</name>
</gene>
<feature type="transmembrane region" description="Helical" evidence="5">
    <location>
        <begin position="425"/>
        <end position="443"/>
    </location>
</feature>
<dbReference type="Pfam" id="PF07690">
    <property type="entry name" value="MFS_1"/>
    <property type="match status" value="1"/>
</dbReference>
<feature type="transmembrane region" description="Helical" evidence="5">
    <location>
        <begin position="91"/>
        <end position="110"/>
    </location>
</feature>
<dbReference type="EMBL" id="BOOR01000017">
    <property type="protein sequence ID" value="GII54351.1"/>
    <property type="molecule type" value="Genomic_DNA"/>
</dbReference>
<feature type="domain" description="Major facilitator superfamily (MFS) profile" evidence="6">
    <location>
        <begin position="25"/>
        <end position="482"/>
    </location>
</feature>
<keyword evidence="2 5" id="KW-0812">Transmembrane</keyword>
<evidence type="ECO:0000313" key="7">
    <source>
        <dbReference type="EMBL" id="GII54351.1"/>
    </source>
</evidence>
<proteinExistence type="predicted"/>
<evidence type="ECO:0000256" key="4">
    <source>
        <dbReference type="ARBA" id="ARBA00023136"/>
    </source>
</evidence>
<feature type="transmembrane region" description="Helical" evidence="5">
    <location>
        <begin position="116"/>
        <end position="142"/>
    </location>
</feature>
<dbReference type="GO" id="GO:0022857">
    <property type="term" value="F:transmembrane transporter activity"/>
    <property type="evidence" value="ECO:0007669"/>
    <property type="project" value="InterPro"/>
</dbReference>
<dbReference type="Gene3D" id="1.20.1250.20">
    <property type="entry name" value="MFS general substrate transporter like domains"/>
    <property type="match status" value="1"/>
</dbReference>
<dbReference type="InterPro" id="IPR036259">
    <property type="entry name" value="MFS_trans_sf"/>
</dbReference>
<feature type="transmembrane region" description="Helical" evidence="5">
    <location>
        <begin position="284"/>
        <end position="310"/>
    </location>
</feature>
<dbReference type="AlphaFoldDB" id="A0A8J3XW42"/>
<dbReference type="PRINTS" id="PR01036">
    <property type="entry name" value="TCRTETB"/>
</dbReference>
<dbReference type="CDD" id="cd17321">
    <property type="entry name" value="MFS_MMR_MDR_like"/>
    <property type="match status" value="1"/>
</dbReference>
<feature type="transmembrane region" description="Helical" evidence="5">
    <location>
        <begin position="183"/>
        <end position="204"/>
    </location>
</feature>
<dbReference type="PANTHER" id="PTHR42718:SF39">
    <property type="entry name" value="ACTINORHODIN TRANSPORTER-RELATED"/>
    <property type="match status" value="1"/>
</dbReference>
<evidence type="ECO:0000256" key="1">
    <source>
        <dbReference type="ARBA" id="ARBA00004651"/>
    </source>
</evidence>
<comment type="caution">
    <text evidence="7">The sequence shown here is derived from an EMBL/GenBank/DDBJ whole genome shotgun (WGS) entry which is preliminary data.</text>
</comment>
<evidence type="ECO:0000256" key="5">
    <source>
        <dbReference type="SAM" id="Phobius"/>
    </source>
</evidence>
<dbReference type="Proteomes" id="UP000605992">
    <property type="component" value="Unassembled WGS sequence"/>
</dbReference>
<dbReference type="InterPro" id="IPR011701">
    <property type="entry name" value="MFS"/>
</dbReference>
<evidence type="ECO:0000256" key="2">
    <source>
        <dbReference type="ARBA" id="ARBA00022692"/>
    </source>
</evidence>
<feature type="transmembrane region" description="Helical" evidence="5">
    <location>
        <begin position="350"/>
        <end position="369"/>
    </location>
</feature>
<accession>A0A8J3XW42</accession>
<comment type="subcellular location">
    <subcellularLocation>
        <location evidence="1">Cell membrane</location>
        <topology evidence="1">Multi-pass membrane protein</topology>
    </subcellularLocation>
</comment>
<dbReference type="PANTHER" id="PTHR42718">
    <property type="entry name" value="MAJOR FACILITATOR SUPERFAMILY MULTIDRUG TRANSPORTER MFSC"/>
    <property type="match status" value="1"/>
</dbReference>
<dbReference type="GO" id="GO:0005886">
    <property type="term" value="C:plasma membrane"/>
    <property type="evidence" value="ECO:0007669"/>
    <property type="project" value="UniProtKB-SubCell"/>
</dbReference>
<keyword evidence="4 5" id="KW-0472">Membrane</keyword>
<organism evidence="7 8">
    <name type="scientific">Planotetraspora thailandica</name>
    <dbReference type="NCBI Taxonomy" id="487172"/>
    <lineage>
        <taxon>Bacteria</taxon>
        <taxon>Bacillati</taxon>
        <taxon>Actinomycetota</taxon>
        <taxon>Actinomycetes</taxon>
        <taxon>Streptosporangiales</taxon>
        <taxon>Streptosporangiaceae</taxon>
        <taxon>Planotetraspora</taxon>
    </lineage>
</organism>
<feature type="transmembrane region" description="Helical" evidence="5">
    <location>
        <begin position="59"/>
        <end position="79"/>
    </location>
</feature>
<keyword evidence="3 5" id="KW-1133">Transmembrane helix</keyword>
<dbReference type="Gene3D" id="1.20.1720.10">
    <property type="entry name" value="Multidrug resistance protein D"/>
    <property type="match status" value="1"/>
</dbReference>
<sequence>MTDITGMANKREMHAAAPYPRRWPMLPVLLAALFMAQFDLYVVNVAAPSLQHDIHAGQAALELIVAGYGFTYASGLITGGRLGDLLGSRRMFLVGMLAFVVASLLCGLAGGPGELIAARLLQGLAGAAMVPQVLAIIAAVFPPAERSRAVAWFGVTIGVGAVAGQVIGGALLQVDVLGLGWRVIFLVNVPIGLAAAALALRLLPHPQAAVRPELDPVGAAGISAALAFALLPLVLGRTEHWPLWTWISLAASVPAMALVLWWEAALARRGGQPVLDLTLLRSPALARGLVICLAAFCSFFSFLFVLTLVLQSGLSLSPLAAGLTFTPLGLSFAAASIAAPRIAVRQGARLVTTGYAVAAAGLIGLYVDLHLSGAHTDVARLIGPLVLIGLGNGLAVPALTGVVLAGARTAQAGAASGILTASQQFAAAGGVAGIGTVFFAALGDRHGTAGYASALAWVAALDLALVLVACLVSRSLWNPETAEG</sequence>
<dbReference type="SUPFAM" id="SSF103473">
    <property type="entry name" value="MFS general substrate transporter"/>
    <property type="match status" value="1"/>
</dbReference>
<feature type="transmembrane region" description="Helical" evidence="5">
    <location>
        <begin position="449"/>
        <end position="472"/>
    </location>
</feature>
<feature type="transmembrane region" description="Helical" evidence="5">
    <location>
        <begin position="28"/>
        <end position="47"/>
    </location>
</feature>
<evidence type="ECO:0000256" key="3">
    <source>
        <dbReference type="ARBA" id="ARBA00022989"/>
    </source>
</evidence>
<evidence type="ECO:0000313" key="8">
    <source>
        <dbReference type="Proteomes" id="UP000605992"/>
    </source>
</evidence>
<feature type="transmembrane region" description="Helical" evidence="5">
    <location>
        <begin position="316"/>
        <end position="338"/>
    </location>
</feature>
<evidence type="ECO:0000259" key="6">
    <source>
        <dbReference type="PROSITE" id="PS50850"/>
    </source>
</evidence>
<dbReference type="PROSITE" id="PS50850">
    <property type="entry name" value="MFS"/>
    <property type="match status" value="1"/>
</dbReference>
<keyword evidence="8" id="KW-1185">Reference proteome</keyword>
<feature type="transmembrane region" description="Helical" evidence="5">
    <location>
        <begin position="216"/>
        <end position="235"/>
    </location>
</feature>
<reference evidence="7" key="1">
    <citation type="submission" date="2021-01" db="EMBL/GenBank/DDBJ databases">
        <title>Whole genome shotgun sequence of Planotetraspora thailandica NBRC 104271.</title>
        <authorList>
            <person name="Komaki H."/>
            <person name="Tamura T."/>
        </authorList>
    </citation>
    <scope>NUCLEOTIDE SEQUENCE</scope>
    <source>
        <strain evidence="7">NBRC 104271</strain>
    </source>
</reference>